<comment type="caution">
    <text evidence="1">The sequence shown here is derived from an EMBL/GenBank/DDBJ whole genome shotgun (WGS) entry which is preliminary data.</text>
</comment>
<accession>A0A0G1K6K3</accession>
<dbReference type="Proteomes" id="UP000034006">
    <property type="component" value="Unassembled WGS sequence"/>
</dbReference>
<gene>
    <name evidence="1" type="ORF">UW44_C0005G0004</name>
</gene>
<organism evidence="1 2">
    <name type="scientific">Candidatus Collierbacteria bacterium GW2011_GWB2_44_22</name>
    <dbReference type="NCBI Taxonomy" id="1618387"/>
    <lineage>
        <taxon>Bacteria</taxon>
        <taxon>Candidatus Collieribacteriota</taxon>
    </lineage>
</organism>
<dbReference type="AlphaFoldDB" id="A0A0G1K6K3"/>
<name>A0A0G1K6K3_9BACT</name>
<protein>
    <submittedName>
        <fullName evidence="1">Uncharacterized protein</fullName>
    </submittedName>
</protein>
<dbReference type="EMBL" id="LCIH01000005">
    <property type="protein sequence ID" value="KKT51962.1"/>
    <property type="molecule type" value="Genomic_DNA"/>
</dbReference>
<evidence type="ECO:0000313" key="1">
    <source>
        <dbReference type="EMBL" id="KKT51962.1"/>
    </source>
</evidence>
<sequence length="320" mass="37551">MPDVAEEKIERKGEPSTIGLFYETIRRANASDKEWQGNKDLQIRQEAILTKLQERFPTEDSLIAYLTEICVEDYKKQQEYARKHHFRPKEYNVRGKVAGELFERFVSAENDVYDLYAETKHTEPLPADPIQKLKEEKFIDVFTNPEKYGFQHMEYFNIPDIPFIVTNEGDHMVLRAVAEVKSSDHLDERLYRQLLPTGIRQALVFTLERLNSLTQKEAIRRGLSGFGQGKEMYMLRDFEQIVVMTRDVNTHDKEKLIATRGMEIEEFHDFRRILEGRHPDSPTIIINSSFNRHELSALFNLVFNQVDEKFKASAPQNLKY</sequence>
<evidence type="ECO:0000313" key="2">
    <source>
        <dbReference type="Proteomes" id="UP000034006"/>
    </source>
</evidence>
<proteinExistence type="predicted"/>
<reference evidence="1 2" key="1">
    <citation type="journal article" date="2015" name="Nature">
        <title>rRNA introns, odd ribosomes, and small enigmatic genomes across a large radiation of phyla.</title>
        <authorList>
            <person name="Brown C.T."/>
            <person name="Hug L.A."/>
            <person name="Thomas B.C."/>
            <person name="Sharon I."/>
            <person name="Castelle C.J."/>
            <person name="Singh A."/>
            <person name="Wilkins M.J."/>
            <person name="Williams K.H."/>
            <person name="Banfield J.F."/>
        </authorList>
    </citation>
    <scope>NUCLEOTIDE SEQUENCE [LARGE SCALE GENOMIC DNA]</scope>
</reference>
<dbReference type="STRING" id="1618387.UW44_C0005G0004"/>